<sequence>IVKATGPMWSLIGTAVIPLLVSLPLSMIFSEMGSLFPQKGSTILWAHNIQQTMATELSGKKMFIINFVDRLYSNTLFLKSIFANAIVPALICGYIENLWEGVDLIYWRYTVSLVVNGLLATLNTFGLDAIGKFQYIFAIIVLLPIAIFIGLCFPFYNQNSLKPENKPDVMNFALLFSNLVWQSTGFDQATNLAGEVRNPQKTLPKALFLVVMLLIFSFFMTILSGVMAEPNSAVWENGAFAKISLKLAGCASGWLQIWLIIAGAISCLSMLNAYITCSSRELYCNASNQILPFSGWLGKLKNFQKKKQRQDMEEALLQDESITEGTQILHVEYEGTSVPFAAILVVSFLPVTLQFLTFEQLLIMGSFLIATTMSMQLGLYCYNRHGKYGSYSMNLQNDLFKLPLKWYVSLAVIIAPLSCVVLLWIFQGWVPLVVWLIGQTILFLIKWLEYLINRKK</sequence>
<evidence type="ECO:0000256" key="6">
    <source>
        <dbReference type="ARBA" id="ARBA00023136"/>
    </source>
</evidence>
<accession>A0A146KIR0</accession>
<dbReference type="GO" id="GO:0015203">
    <property type="term" value="F:polyamine transmembrane transporter activity"/>
    <property type="evidence" value="ECO:0007669"/>
    <property type="project" value="UniProtKB-ARBA"/>
</dbReference>
<dbReference type="InterPro" id="IPR002293">
    <property type="entry name" value="AA/rel_permease1"/>
</dbReference>
<feature type="transmembrane region" description="Helical" evidence="8">
    <location>
        <begin position="206"/>
        <end position="228"/>
    </location>
</feature>
<feature type="transmembrane region" description="Helical" evidence="8">
    <location>
        <begin position="255"/>
        <end position="275"/>
    </location>
</feature>
<feature type="transmembrane region" description="Helical" evidence="8">
    <location>
        <begin position="76"/>
        <end position="95"/>
    </location>
</feature>
<proteinExistence type="inferred from homology"/>
<keyword evidence="6 8" id="KW-0472">Membrane</keyword>
<comment type="subcellular location">
    <subcellularLocation>
        <location evidence="1">Cell membrane</location>
        <topology evidence="1">Multi-pass membrane protein</topology>
    </subcellularLocation>
</comment>
<comment type="similarity">
    <text evidence="7">Belongs to the amino acid-polyamine-organocation (APC) superfamily. Polyamine:cation symporter (PHS) (TC 2.A.3.12) family.</text>
</comment>
<keyword evidence="4 8" id="KW-0812">Transmembrane</keyword>
<feature type="transmembrane region" description="Helical" evidence="8">
    <location>
        <begin position="404"/>
        <end position="426"/>
    </location>
</feature>
<feature type="non-terminal residue" evidence="9">
    <location>
        <position position="456"/>
    </location>
</feature>
<organism evidence="9">
    <name type="scientific">Trepomonas sp. PC1</name>
    <dbReference type="NCBI Taxonomy" id="1076344"/>
    <lineage>
        <taxon>Eukaryota</taxon>
        <taxon>Metamonada</taxon>
        <taxon>Diplomonadida</taxon>
        <taxon>Hexamitidae</taxon>
        <taxon>Hexamitinae</taxon>
        <taxon>Trepomonas</taxon>
    </lineage>
</organism>
<keyword evidence="3" id="KW-1003">Cell membrane</keyword>
<evidence type="ECO:0000256" key="5">
    <source>
        <dbReference type="ARBA" id="ARBA00022989"/>
    </source>
</evidence>
<evidence type="ECO:0000256" key="3">
    <source>
        <dbReference type="ARBA" id="ARBA00022475"/>
    </source>
</evidence>
<feature type="transmembrane region" description="Helical" evidence="8">
    <location>
        <begin position="107"/>
        <end position="127"/>
    </location>
</feature>
<dbReference type="GO" id="GO:0005886">
    <property type="term" value="C:plasma membrane"/>
    <property type="evidence" value="ECO:0007669"/>
    <property type="project" value="UniProtKB-SubCell"/>
</dbReference>
<dbReference type="AlphaFoldDB" id="A0A146KIR0"/>
<dbReference type="PANTHER" id="PTHR45826:SF2">
    <property type="entry name" value="AMINO ACID TRANSPORTER"/>
    <property type="match status" value="1"/>
</dbReference>
<feature type="transmembrane region" description="Helical" evidence="8">
    <location>
        <begin position="7"/>
        <end position="29"/>
    </location>
</feature>
<feature type="transmembrane region" description="Helical" evidence="8">
    <location>
        <begin position="338"/>
        <end position="356"/>
    </location>
</feature>
<evidence type="ECO:0000256" key="8">
    <source>
        <dbReference type="SAM" id="Phobius"/>
    </source>
</evidence>
<evidence type="ECO:0000256" key="7">
    <source>
        <dbReference type="ARBA" id="ARBA00024041"/>
    </source>
</evidence>
<protein>
    <submittedName>
        <fullName evidence="9">Amino acid permease</fullName>
    </submittedName>
</protein>
<dbReference type="EMBL" id="GDID01000568">
    <property type="protein sequence ID" value="JAP96038.1"/>
    <property type="molecule type" value="Transcribed_RNA"/>
</dbReference>
<feature type="transmembrane region" description="Helical" evidence="8">
    <location>
        <begin position="432"/>
        <end position="452"/>
    </location>
</feature>
<keyword evidence="2" id="KW-0813">Transport</keyword>
<name>A0A146KIR0_9EUKA</name>
<evidence type="ECO:0000313" key="9">
    <source>
        <dbReference type="EMBL" id="JAP96038.1"/>
    </source>
</evidence>
<feature type="transmembrane region" description="Helical" evidence="8">
    <location>
        <begin position="133"/>
        <end position="156"/>
    </location>
</feature>
<evidence type="ECO:0000256" key="1">
    <source>
        <dbReference type="ARBA" id="ARBA00004651"/>
    </source>
</evidence>
<dbReference type="InterPro" id="IPR044566">
    <property type="entry name" value="RMV1-like"/>
</dbReference>
<dbReference type="PANTHER" id="PTHR45826">
    <property type="entry name" value="POLYAMINE TRANSPORTER PUT1"/>
    <property type="match status" value="1"/>
</dbReference>
<dbReference type="Gene3D" id="1.20.1740.10">
    <property type="entry name" value="Amino acid/polyamine transporter I"/>
    <property type="match status" value="1"/>
</dbReference>
<evidence type="ECO:0000256" key="2">
    <source>
        <dbReference type="ARBA" id="ARBA00022448"/>
    </source>
</evidence>
<keyword evidence="5 8" id="KW-1133">Transmembrane helix</keyword>
<gene>
    <name evidence="9" type="ORF">TPC1_10762</name>
</gene>
<reference evidence="9" key="1">
    <citation type="submission" date="2015-07" db="EMBL/GenBank/DDBJ databases">
        <title>Adaptation to a free-living lifestyle via gene acquisitions in the diplomonad Trepomonas sp. PC1.</title>
        <authorList>
            <person name="Xu F."/>
            <person name="Jerlstrom-Hultqvist J."/>
            <person name="Kolisko M."/>
            <person name="Simpson A.G.B."/>
            <person name="Roger A.J."/>
            <person name="Svard S.G."/>
            <person name="Andersson J.O."/>
        </authorList>
    </citation>
    <scope>NUCLEOTIDE SEQUENCE</scope>
    <source>
        <strain evidence="9">PC1</strain>
    </source>
</reference>
<dbReference type="Pfam" id="PF13520">
    <property type="entry name" value="AA_permease_2"/>
    <property type="match status" value="1"/>
</dbReference>
<feature type="non-terminal residue" evidence="9">
    <location>
        <position position="1"/>
    </location>
</feature>
<feature type="transmembrane region" description="Helical" evidence="8">
    <location>
        <begin position="362"/>
        <end position="383"/>
    </location>
</feature>
<evidence type="ECO:0000256" key="4">
    <source>
        <dbReference type="ARBA" id="ARBA00022692"/>
    </source>
</evidence>